<dbReference type="Proteomes" id="UP000677228">
    <property type="component" value="Unassembled WGS sequence"/>
</dbReference>
<dbReference type="Proteomes" id="UP000682733">
    <property type="component" value="Unassembled WGS sequence"/>
</dbReference>
<evidence type="ECO:0000313" key="4">
    <source>
        <dbReference type="EMBL" id="CAF3829994.1"/>
    </source>
</evidence>
<dbReference type="EMBL" id="CAJOBC010000821">
    <property type="protein sequence ID" value="CAF3629410.1"/>
    <property type="molecule type" value="Genomic_DNA"/>
</dbReference>
<keyword evidence="5" id="KW-1185">Reference proteome</keyword>
<evidence type="ECO:0000313" key="2">
    <source>
        <dbReference type="EMBL" id="CAF1064882.1"/>
    </source>
</evidence>
<protein>
    <submittedName>
        <fullName evidence="1">Uncharacterized protein</fullName>
    </submittedName>
</protein>
<comment type="caution">
    <text evidence="1">The sequence shown here is derived from an EMBL/GenBank/DDBJ whole genome shotgun (WGS) entry which is preliminary data.</text>
</comment>
<dbReference type="AlphaFoldDB" id="A0A813V9M7"/>
<dbReference type="Proteomes" id="UP000663829">
    <property type="component" value="Unassembled WGS sequence"/>
</dbReference>
<accession>A0A813V9M7</accession>
<dbReference type="Proteomes" id="UP000681722">
    <property type="component" value="Unassembled WGS sequence"/>
</dbReference>
<evidence type="ECO:0000313" key="5">
    <source>
        <dbReference type="Proteomes" id="UP000663829"/>
    </source>
</evidence>
<dbReference type="EMBL" id="CAJNOK010008488">
    <property type="protein sequence ID" value="CAF1064882.1"/>
    <property type="molecule type" value="Genomic_DNA"/>
</dbReference>
<organism evidence="1 5">
    <name type="scientific">Didymodactylos carnosus</name>
    <dbReference type="NCBI Taxonomy" id="1234261"/>
    <lineage>
        <taxon>Eukaryota</taxon>
        <taxon>Metazoa</taxon>
        <taxon>Spiralia</taxon>
        <taxon>Gnathifera</taxon>
        <taxon>Rotifera</taxon>
        <taxon>Eurotatoria</taxon>
        <taxon>Bdelloidea</taxon>
        <taxon>Philodinida</taxon>
        <taxon>Philodinidae</taxon>
        <taxon>Didymodactylos</taxon>
    </lineage>
</organism>
<evidence type="ECO:0000313" key="3">
    <source>
        <dbReference type="EMBL" id="CAF3629410.1"/>
    </source>
</evidence>
<dbReference type="EMBL" id="CAJNOQ010000821">
    <property type="protein sequence ID" value="CAF0842080.1"/>
    <property type="molecule type" value="Genomic_DNA"/>
</dbReference>
<reference evidence="1" key="1">
    <citation type="submission" date="2021-02" db="EMBL/GenBank/DDBJ databases">
        <authorList>
            <person name="Nowell W R."/>
        </authorList>
    </citation>
    <scope>NUCLEOTIDE SEQUENCE</scope>
</reference>
<proteinExistence type="predicted"/>
<sequence length="184" mass="20196">MTKVAVGIILLGISTKYVIDNKKDSTTSVTVPTTKDGKDNSNIITAAVQATSTLHHDDIYEEKDKLHVRSLSVSSDLETRNSNPFIGDFNNNSNKNDINLLSTTNENLNETSFRDAPDNYGCLLTDQCCIPTQTFLKNEKSNENNSGDQMTMTISTVISSSSKAKTSSDLDDIERFKMCGNSII</sequence>
<name>A0A813V9M7_9BILA</name>
<evidence type="ECO:0000313" key="1">
    <source>
        <dbReference type="EMBL" id="CAF0842080.1"/>
    </source>
</evidence>
<gene>
    <name evidence="1" type="ORF">GPM918_LOCUS5617</name>
    <name evidence="2" type="ORF">OVA965_LOCUS17605</name>
    <name evidence="3" type="ORF">SRO942_LOCUS5617</name>
    <name evidence="4" type="ORF">TMI583_LOCUS17616</name>
</gene>
<dbReference type="EMBL" id="CAJOBA010008503">
    <property type="protein sequence ID" value="CAF3829994.1"/>
    <property type="molecule type" value="Genomic_DNA"/>
</dbReference>